<evidence type="ECO:0000313" key="2">
    <source>
        <dbReference type="Proteomes" id="UP001604277"/>
    </source>
</evidence>
<organism evidence="1 2">
    <name type="scientific">Forsythia ovata</name>
    <dbReference type="NCBI Taxonomy" id="205694"/>
    <lineage>
        <taxon>Eukaryota</taxon>
        <taxon>Viridiplantae</taxon>
        <taxon>Streptophyta</taxon>
        <taxon>Embryophyta</taxon>
        <taxon>Tracheophyta</taxon>
        <taxon>Spermatophyta</taxon>
        <taxon>Magnoliopsida</taxon>
        <taxon>eudicotyledons</taxon>
        <taxon>Gunneridae</taxon>
        <taxon>Pentapetalae</taxon>
        <taxon>asterids</taxon>
        <taxon>lamiids</taxon>
        <taxon>Lamiales</taxon>
        <taxon>Oleaceae</taxon>
        <taxon>Forsythieae</taxon>
        <taxon>Forsythia</taxon>
    </lineage>
</organism>
<dbReference type="Proteomes" id="UP001604277">
    <property type="component" value="Unassembled WGS sequence"/>
</dbReference>
<protein>
    <submittedName>
        <fullName evidence="1">Uncharacterized protein</fullName>
    </submittedName>
</protein>
<accession>A0ABD1SP86</accession>
<gene>
    <name evidence="1" type="ORF">Fot_35986</name>
</gene>
<dbReference type="AlphaFoldDB" id="A0ABD1SP86"/>
<name>A0ABD1SP86_9LAMI</name>
<sequence>MDDINVLIYYDGIWEDYCYYKGYSVVGIVIPIDCNYVVLVDLIMKELKRDPAHYDVTIQYQIVANGPIIRISGDSSVSFYKGIKKNESNPMKFPLCVDINLIPGNYDDGMALDTVLTAPNTLDSTLNMRAKYFDKGSINISLSHKMLTIEEMGLEISQHVTCDDEIMKESDSSVVCQPTRLCPVEKACFYTEARACVIFVGTASGRLLE</sequence>
<proteinExistence type="predicted"/>
<reference evidence="2" key="1">
    <citation type="submission" date="2024-07" db="EMBL/GenBank/DDBJ databases">
        <title>Two chromosome-level genome assemblies of Korean endemic species Abeliophyllum distichum and Forsythia ovata (Oleaceae).</title>
        <authorList>
            <person name="Jang H."/>
        </authorList>
    </citation>
    <scope>NUCLEOTIDE SEQUENCE [LARGE SCALE GENOMIC DNA]</scope>
</reference>
<keyword evidence="2" id="KW-1185">Reference proteome</keyword>
<dbReference type="EMBL" id="JBFOLJ010000010">
    <property type="protein sequence ID" value="KAL2502138.1"/>
    <property type="molecule type" value="Genomic_DNA"/>
</dbReference>
<comment type="caution">
    <text evidence="1">The sequence shown here is derived from an EMBL/GenBank/DDBJ whole genome shotgun (WGS) entry which is preliminary data.</text>
</comment>
<evidence type="ECO:0000313" key="1">
    <source>
        <dbReference type="EMBL" id="KAL2502138.1"/>
    </source>
</evidence>